<keyword evidence="4" id="KW-0238">DNA-binding</keyword>
<dbReference type="PANTHER" id="PTHR37299">
    <property type="entry name" value="TRANSCRIPTIONAL REGULATOR-RELATED"/>
    <property type="match status" value="1"/>
</dbReference>
<proteinExistence type="predicted"/>
<dbReference type="SMART" id="SM00850">
    <property type="entry name" value="LytTR"/>
    <property type="match status" value="1"/>
</dbReference>
<dbReference type="PROSITE" id="PS50930">
    <property type="entry name" value="HTH_LYTTR"/>
    <property type="match status" value="1"/>
</dbReference>
<evidence type="ECO:0000259" key="2">
    <source>
        <dbReference type="PROSITE" id="PS50110"/>
    </source>
</evidence>
<dbReference type="GO" id="GO:0003677">
    <property type="term" value="F:DNA binding"/>
    <property type="evidence" value="ECO:0007669"/>
    <property type="project" value="UniProtKB-KW"/>
</dbReference>
<dbReference type="Proteomes" id="UP000272238">
    <property type="component" value="Unassembled WGS sequence"/>
</dbReference>
<dbReference type="SUPFAM" id="SSF52172">
    <property type="entry name" value="CheY-like"/>
    <property type="match status" value="1"/>
</dbReference>
<dbReference type="RefSeq" id="WP_121214376.1">
    <property type="nucleotide sequence ID" value="NZ_RBZN01000017.1"/>
</dbReference>
<protein>
    <submittedName>
        <fullName evidence="4">DNA-binding response regulator</fullName>
    </submittedName>
</protein>
<feature type="domain" description="HTH LytTR-type" evidence="3">
    <location>
        <begin position="137"/>
        <end position="240"/>
    </location>
</feature>
<dbReference type="InterPro" id="IPR011006">
    <property type="entry name" value="CheY-like_superfamily"/>
</dbReference>
<gene>
    <name evidence="4" type="ORF">D8M03_08680</name>
</gene>
<keyword evidence="5" id="KW-1185">Reference proteome</keyword>
<reference evidence="4 5" key="1">
    <citation type="journal article" date="2016" name="Antonie Van Leeuwenhoek">
        <title>Lysinibacillus endophyticus sp. nov., an indole-3-acetic acid producing endophytic bacterium isolated from corn root (Zea mays cv. Xinken-5).</title>
        <authorList>
            <person name="Yu J."/>
            <person name="Guan X."/>
            <person name="Liu C."/>
            <person name="Xiang W."/>
            <person name="Yu Z."/>
            <person name="Liu X."/>
            <person name="Wang G."/>
        </authorList>
    </citation>
    <scope>NUCLEOTIDE SEQUENCE [LARGE SCALE GENOMIC DNA]</scope>
    <source>
        <strain evidence="4 5">DSM 100506</strain>
    </source>
</reference>
<dbReference type="PANTHER" id="PTHR37299:SF1">
    <property type="entry name" value="STAGE 0 SPORULATION PROTEIN A HOMOLOG"/>
    <property type="match status" value="1"/>
</dbReference>
<dbReference type="SMART" id="SM00448">
    <property type="entry name" value="REC"/>
    <property type="match status" value="1"/>
</dbReference>
<evidence type="ECO:0000313" key="4">
    <source>
        <dbReference type="EMBL" id="RKQ16942.1"/>
    </source>
</evidence>
<dbReference type="AlphaFoldDB" id="A0A494Z3C7"/>
<dbReference type="GO" id="GO:0000156">
    <property type="term" value="F:phosphorelay response regulator activity"/>
    <property type="evidence" value="ECO:0007669"/>
    <property type="project" value="InterPro"/>
</dbReference>
<feature type="modified residue" description="4-aspartylphosphate" evidence="1">
    <location>
        <position position="56"/>
    </location>
</feature>
<dbReference type="Gene3D" id="2.40.50.1020">
    <property type="entry name" value="LytTr DNA-binding domain"/>
    <property type="match status" value="1"/>
</dbReference>
<dbReference type="InterPro" id="IPR007492">
    <property type="entry name" value="LytTR_DNA-bd_dom"/>
</dbReference>
<dbReference type="OrthoDB" id="9808614at2"/>
<dbReference type="InterPro" id="IPR001789">
    <property type="entry name" value="Sig_transdc_resp-reg_receiver"/>
</dbReference>
<organism evidence="4 5">
    <name type="scientific">Ureibacillus endophyticus</name>
    <dbReference type="NCBI Taxonomy" id="1978490"/>
    <lineage>
        <taxon>Bacteria</taxon>
        <taxon>Bacillati</taxon>
        <taxon>Bacillota</taxon>
        <taxon>Bacilli</taxon>
        <taxon>Bacillales</taxon>
        <taxon>Caryophanaceae</taxon>
        <taxon>Ureibacillus</taxon>
    </lineage>
</organism>
<sequence length="241" mass="27472">MERIKTIVAEDHPDSLEIIVAFIERHPSFEVIATCTNGEELIDQVILDDPALIIADINMPKLNGMEAIKKCKSIKSDIKVIFITGYDEFAVEAFAESAIDYIVKPIEGVRVFQALEKVKNCLELENIERNPQGTKKLKIKTNGILHLIPMEDIFFVEKQGKKCIIHLCGRRIETNENLIELSRRLDSNFFMAHRSNIVNIDKISSIVQDYETFLAYFDGIDEPAHVSKLKIKELETRILGN</sequence>
<evidence type="ECO:0000313" key="5">
    <source>
        <dbReference type="Proteomes" id="UP000272238"/>
    </source>
</evidence>
<keyword evidence="1" id="KW-0597">Phosphoprotein</keyword>
<dbReference type="InterPro" id="IPR046947">
    <property type="entry name" value="LytR-like"/>
</dbReference>
<dbReference type="EMBL" id="RBZN01000017">
    <property type="protein sequence ID" value="RKQ16942.1"/>
    <property type="molecule type" value="Genomic_DNA"/>
</dbReference>
<dbReference type="Pfam" id="PF00072">
    <property type="entry name" value="Response_reg"/>
    <property type="match status" value="1"/>
</dbReference>
<feature type="domain" description="Response regulatory" evidence="2">
    <location>
        <begin position="5"/>
        <end position="119"/>
    </location>
</feature>
<evidence type="ECO:0000256" key="1">
    <source>
        <dbReference type="PROSITE-ProRule" id="PRU00169"/>
    </source>
</evidence>
<name>A0A494Z3C7_9BACL</name>
<dbReference type="Gene3D" id="3.40.50.2300">
    <property type="match status" value="1"/>
</dbReference>
<evidence type="ECO:0000259" key="3">
    <source>
        <dbReference type="PROSITE" id="PS50930"/>
    </source>
</evidence>
<dbReference type="Pfam" id="PF04397">
    <property type="entry name" value="LytTR"/>
    <property type="match status" value="1"/>
</dbReference>
<accession>A0A494Z3C7</accession>
<comment type="caution">
    <text evidence="4">The sequence shown here is derived from an EMBL/GenBank/DDBJ whole genome shotgun (WGS) entry which is preliminary data.</text>
</comment>
<dbReference type="PROSITE" id="PS50110">
    <property type="entry name" value="RESPONSE_REGULATORY"/>
    <property type="match status" value="1"/>
</dbReference>